<gene>
    <name evidence="2" type="ORF">LDD865_1848</name>
</gene>
<dbReference type="EMBL" id="OV915080">
    <property type="protein sequence ID" value="CAH1707005.1"/>
    <property type="molecule type" value="Genomic_DNA"/>
</dbReference>
<evidence type="ECO:0000313" key="3">
    <source>
        <dbReference type="Proteomes" id="UP001295440"/>
    </source>
</evidence>
<keyword evidence="1" id="KW-0812">Transmembrane</keyword>
<evidence type="ECO:0000256" key="1">
    <source>
        <dbReference type="SAM" id="Phobius"/>
    </source>
</evidence>
<reference evidence="2" key="1">
    <citation type="submission" date="2022-02" db="EMBL/GenBank/DDBJ databases">
        <authorList>
            <person name="Deutsch MARIE S."/>
        </authorList>
    </citation>
    <scope>NUCLEOTIDE SEQUENCE</scope>
    <source>
        <strain evidence="2">CIRM-BIA865</strain>
    </source>
</reference>
<organism evidence="2 3">
    <name type="scientific">Lactobacillus delbrueckii subsp. delbrueckii</name>
    <dbReference type="NCBI Taxonomy" id="83684"/>
    <lineage>
        <taxon>Bacteria</taxon>
        <taxon>Bacillati</taxon>
        <taxon>Bacillota</taxon>
        <taxon>Bacilli</taxon>
        <taxon>Lactobacillales</taxon>
        <taxon>Lactobacillaceae</taxon>
        <taxon>Lactobacillus</taxon>
    </lineage>
</organism>
<keyword evidence="1" id="KW-0472">Membrane</keyword>
<accession>A0AAU9R7S3</accession>
<dbReference type="Proteomes" id="UP001295440">
    <property type="component" value="Chromosome"/>
</dbReference>
<dbReference type="RefSeq" id="WP_260369120.1">
    <property type="nucleotide sequence ID" value="NZ_OV915080.1"/>
</dbReference>
<name>A0AAU9R7S3_9LACO</name>
<feature type="transmembrane region" description="Helical" evidence="1">
    <location>
        <begin position="67"/>
        <end position="87"/>
    </location>
</feature>
<sequence length="189" mass="22061">MDTTESITFTSKLIFWDKFKCFYVLALYSLFSLYNIKKWQRRLGHLIYIFILIVMSVMIFLDDSLGTKLFDIFCLLSFFWVPAITSFKGARNIPDNLQLTLTPGNATETPDTPSLKVRYADTKIDRFKNAILFDTPNFYIIICYNNAADKKVRLIYNIISKKQNNNILAKFNFVKTISPDLKKIIKLHI</sequence>
<dbReference type="AlphaFoldDB" id="A0AAU9R7S3"/>
<evidence type="ECO:0000313" key="2">
    <source>
        <dbReference type="EMBL" id="CAH1707005.1"/>
    </source>
</evidence>
<feature type="transmembrane region" description="Helical" evidence="1">
    <location>
        <begin position="43"/>
        <end position="61"/>
    </location>
</feature>
<protein>
    <submittedName>
        <fullName evidence="2">Uncharacterized protein</fullName>
    </submittedName>
</protein>
<proteinExistence type="predicted"/>
<feature type="transmembrane region" description="Helical" evidence="1">
    <location>
        <begin position="13"/>
        <end position="31"/>
    </location>
</feature>
<keyword evidence="1" id="KW-1133">Transmembrane helix</keyword>